<proteinExistence type="predicted"/>
<evidence type="ECO:0000313" key="3">
    <source>
        <dbReference type="Proteomes" id="UP001359485"/>
    </source>
</evidence>
<dbReference type="EMBL" id="JAWJWF010000046">
    <property type="protein sequence ID" value="KAK6623992.1"/>
    <property type="molecule type" value="Genomic_DNA"/>
</dbReference>
<gene>
    <name evidence="2" type="ORF">RUM44_010850</name>
</gene>
<comment type="caution">
    <text evidence="2">The sequence shown here is derived from an EMBL/GenBank/DDBJ whole genome shotgun (WGS) entry which is preliminary data.</text>
</comment>
<dbReference type="Proteomes" id="UP001359485">
    <property type="component" value="Unassembled WGS sequence"/>
</dbReference>
<feature type="region of interest" description="Disordered" evidence="1">
    <location>
        <begin position="47"/>
        <end position="82"/>
    </location>
</feature>
<protein>
    <submittedName>
        <fullName evidence="2">Uncharacterized protein</fullName>
    </submittedName>
</protein>
<evidence type="ECO:0000313" key="2">
    <source>
        <dbReference type="EMBL" id="KAK6623992.1"/>
    </source>
</evidence>
<reference evidence="2 3" key="1">
    <citation type="submission" date="2023-09" db="EMBL/GenBank/DDBJ databases">
        <title>Genomes of two closely related lineages of the louse Polyplax serrata with different host specificities.</title>
        <authorList>
            <person name="Martinu J."/>
            <person name="Tarabai H."/>
            <person name="Stefka J."/>
            <person name="Hypsa V."/>
        </authorList>
    </citation>
    <scope>NUCLEOTIDE SEQUENCE [LARGE SCALE GENOMIC DNA]</scope>
    <source>
        <strain evidence="2">98ZLc_SE</strain>
    </source>
</reference>
<organism evidence="2 3">
    <name type="scientific">Polyplax serrata</name>
    <name type="common">Common mouse louse</name>
    <dbReference type="NCBI Taxonomy" id="468196"/>
    <lineage>
        <taxon>Eukaryota</taxon>
        <taxon>Metazoa</taxon>
        <taxon>Ecdysozoa</taxon>
        <taxon>Arthropoda</taxon>
        <taxon>Hexapoda</taxon>
        <taxon>Insecta</taxon>
        <taxon>Pterygota</taxon>
        <taxon>Neoptera</taxon>
        <taxon>Paraneoptera</taxon>
        <taxon>Psocodea</taxon>
        <taxon>Troctomorpha</taxon>
        <taxon>Phthiraptera</taxon>
        <taxon>Anoplura</taxon>
        <taxon>Polyplacidae</taxon>
        <taxon>Polyplax</taxon>
    </lineage>
</organism>
<sequence>MGSERRAKVMKTCVEEVEDVNENKKSEKETVRNGKKLKDKISFLWDEPKEKKPKEKEASKVVQTADRSVEKRNPSDLYDSTE</sequence>
<accession>A0ABR1ANE5</accession>
<feature type="compositionally biased region" description="Basic and acidic residues" evidence="1">
    <location>
        <begin position="47"/>
        <end position="59"/>
    </location>
</feature>
<keyword evidence="3" id="KW-1185">Reference proteome</keyword>
<name>A0ABR1ANE5_POLSC</name>
<evidence type="ECO:0000256" key="1">
    <source>
        <dbReference type="SAM" id="MobiDB-lite"/>
    </source>
</evidence>